<feature type="domain" description="FAD linked oxidase N-terminal" evidence="3">
    <location>
        <begin position="60"/>
        <end position="115"/>
    </location>
</feature>
<organism evidence="4 5">
    <name type="scientific">Linnemannia gamsii</name>
    <dbReference type="NCBI Taxonomy" id="64522"/>
    <lineage>
        <taxon>Eukaryota</taxon>
        <taxon>Fungi</taxon>
        <taxon>Fungi incertae sedis</taxon>
        <taxon>Mucoromycota</taxon>
        <taxon>Mortierellomycotina</taxon>
        <taxon>Mortierellomycetes</taxon>
        <taxon>Mortierellales</taxon>
        <taxon>Mortierellaceae</taxon>
        <taxon>Linnemannia</taxon>
    </lineage>
</organism>
<dbReference type="Pfam" id="PF01565">
    <property type="entry name" value="FAD_binding_4"/>
    <property type="match status" value="1"/>
</dbReference>
<dbReference type="AlphaFoldDB" id="A0A9P6UCY9"/>
<evidence type="ECO:0000256" key="1">
    <source>
        <dbReference type="ARBA" id="ARBA00005466"/>
    </source>
</evidence>
<name>A0A9P6UCY9_9FUNG</name>
<dbReference type="InterPro" id="IPR006094">
    <property type="entry name" value="Oxid_FAD_bind_N"/>
</dbReference>
<dbReference type="Proteomes" id="UP000823405">
    <property type="component" value="Unassembled WGS sequence"/>
</dbReference>
<dbReference type="InterPro" id="IPR010031">
    <property type="entry name" value="FAD_lactone_oxidase-like"/>
</dbReference>
<evidence type="ECO:0000313" key="4">
    <source>
        <dbReference type="EMBL" id="KAG0277552.1"/>
    </source>
</evidence>
<evidence type="ECO:0000313" key="5">
    <source>
        <dbReference type="Proteomes" id="UP000823405"/>
    </source>
</evidence>
<dbReference type="PANTHER" id="PTHR43762">
    <property type="entry name" value="L-GULONOLACTONE OXIDASE"/>
    <property type="match status" value="1"/>
</dbReference>
<dbReference type="GO" id="GO:0016899">
    <property type="term" value="F:oxidoreductase activity, acting on the CH-OH group of donors, oxygen as acceptor"/>
    <property type="evidence" value="ECO:0007669"/>
    <property type="project" value="InterPro"/>
</dbReference>
<feature type="non-terminal residue" evidence="4">
    <location>
        <position position="127"/>
    </location>
</feature>
<dbReference type="InterPro" id="IPR006093">
    <property type="entry name" value="Oxy_OxRdtase_FAD_BS"/>
</dbReference>
<dbReference type="PANTHER" id="PTHR43762:SF1">
    <property type="entry name" value="D-ARABINONO-1,4-LACTONE OXIDASE"/>
    <property type="match status" value="1"/>
</dbReference>
<evidence type="ECO:0000259" key="3">
    <source>
        <dbReference type="Pfam" id="PF01565"/>
    </source>
</evidence>
<sequence length="127" mass="14182">MTIDAVKEKAIHHVDSYNPLTTASKKLMGLTGYFRSMFDPPSENMEPKWTNWAKNQSCEPSKIFHPETLQDLIAIVLKAKASGKKIRCAGTGHTWSSSSVTDGYLVDVKGMKQIHTPVYDGTHKSWT</sequence>
<dbReference type="OrthoDB" id="610608at2759"/>
<gene>
    <name evidence="4" type="ORF">BGZ97_009875</name>
</gene>
<dbReference type="InterPro" id="IPR036318">
    <property type="entry name" value="FAD-bd_PCMH-like_sf"/>
</dbReference>
<keyword evidence="2" id="KW-0560">Oxidoreductase</keyword>
<protein>
    <recommendedName>
        <fullName evidence="3">FAD linked oxidase N-terminal domain-containing protein</fullName>
    </recommendedName>
</protein>
<dbReference type="InterPro" id="IPR016167">
    <property type="entry name" value="FAD-bd_PCMH_sub1"/>
</dbReference>
<dbReference type="EMBL" id="JAAAIN010004890">
    <property type="protein sequence ID" value="KAG0277552.1"/>
    <property type="molecule type" value="Genomic_DNA"/>
</dbReference>
<proteinExistence type="inferred from homology"/>
<comment type="caution">
    <text evidence="4">The sequence shown here is derived from an EMBL/GenBank/DDBJ whole genome shotgun (WGS) entry which is preliminary data.</text>
</comment>
<accession>A0A9P6UCY9</accession>
<evidence type="ECO:0000256" key="2">
    <source>
        <dbReference type="ARBA" id="ARBA00023002"/>
    </source>
</evidence>
<dbReference type="Gene3D" id="3.30.43.10">
    <property type="entry name" value="Uridine Diphospho-n-acetylenolpyruvylglucosamine Reductase, domain 2"/>
    <property type="match status" value="1"/>
</dbReference>
<reference evidence="4" key="1">
    <citation type="journal article" date="2020" name="Fungal Divers.">
        <title>Resolving the Mortierellaceae phylogeny through synthesis of multi-gene phylogenetics and phylogenomics.</title>
        <authorList>
            <person name="Vandepol N."/>
            <person name="Liber J."/>
            <person name="Desiro A."/>
            <person name="Na H."/>
            <person name="Kennedy M."/>
            <person name="Barry K."/>
            <person name="Grigoriev I.V."/>
            <person name="Miller A.N."/>
            <person name="O'Donnell K."/>
            <person name="Stajich J.E."/>
            <person name="Bonito G."/>
        </authorList>
    </citation>
    <scope>NUCLEOTIDE SEQUENCE</scope>
    <source>
        <strain evidence="4">NVP60</strain>
    </source>
</reference>
<keyword evidence="5" id="KW-1185">Reference proteome</keyword>
<comment type="similarity">
    <text evidence="1">Belongs to the oxygen-dependent FAD-linked oxidoreductase family.</text>
</comment>
<dbReference type="PROSITE" id="PS00862">
    <property type="entry name" value="OX2_COVAL_FAD"/>
    <property type="match status" value="1"/>
</dbReference>
<dbReference type="GO" id="GO:0050660">
    <property type="term" value="F:flavin adenine dinucleotide binding"/>
    <property type="evidence" value="ECO:0007669"/>
    <property type="project" value="InterPro"/>
</dbReference>
<dbReference type="SUPFAM" id="SSF56176">
    <property type="entry name" value="FAD-binding/transporter-associated domain-like"/>
    <property type="match status" value="1"/>
</dbReference>